<dbReference type="Pfam" id="PF03279">
    <property type="entry name" value="Lip_A_acyltrans"/>
    <property type="match status" value="1"/>
</dbReference>
<keyword evidence="3" id="KW-0997">Cell inner membrane</keyword>
<evidence type="ECO:0000256" key="2">
    <source>
        <dbReference type="ARBA" id="ARBA00022475"/>
    </source>
</evidence>
<gene>
    <name evidence="7" type="ORF">GYA55_13515</name>
</gene>
<dbReference type="EMBL" id="JAAZON010000615">
    <property type="protein sequence ID" value="NMC64177.1"/>
    <property type="molecule type" value="Genomic_DNA"/>
</dbReference>
<dbReference type="AlphaFoldDB" id="A0A7X9FU06"/>
<dbReference type="GO" id="GO:0016746">
    <property type="term" value="F:acyltransferase activity"/>
    <property type="evidence" value="ECO:0007669"/>
    <property type="project" value="UniProtKB-KW"/>
</dbReference>
<comment type="caution">
    <text evidence="7">The sequence shown here is derived from an EMBL/GenBank/DDBJ whole genome shotgun (WGS) entry which is preliminary data.</text>
</comment>
<dbReference type="GO" id="GO:0005886">
    <property type="term" value="C:plasma membrane"/>
    <property type="evidence" value="ECO:0007669"/>
    <property type="project" value="UniProtKB-SubCell"/>
</dbReference>
<evidence type="ECO:0000313" key="8">
    <source>
        <dbReference type="Proteomes" id="UP000524246"/>
    </source>
</evidence>
<protein>
    <submittedName>
        <fullName evidence="7">Lysophospholipid acyltransferase family protein</fullName>
    </submittedName>
</protein>
<evidence type="ECO:0000256" key="3">
    <source>
        <dbReference type="ARBA" id="ARBA00022519"/>
    </source>
</evidence>
<keyword evidence="2" id="KW-1003">Cell membrane</keyword>
<evidence type="ECO:0000256" key="6">
    <source>
        <dbReference type="ARBA" id="ARBA00023315"/>
    </source>
</evidence>
<dbReference type="PANTHER" id="PTHR30606">
    <property type="entry name" value="LIPID A BIOSYNTHESIS LAUROYL ACYLTRANSFERASE"/>
    <property type="match status" value="1"/>
</dbReference>
<dbReference type="GO" id="GO:0009247">
    <property type="term" value="P:glycolipid biosynthetic process"/>
    <property type="evidence" value="ECO:0007669"/>
    <property type="project" value="UniProtKB-ARBA"/>
</dbReference>
<dbReference type="PANTHER" id="PTHR30606:SF10">
    <property type="entry name" value="PHOSPHATIDYLINOSITOL MANNOSIDE ACYLTRANSFERASE"/>
    <property type="match status" value="1"/>
</dbReference>
<organism evidence="7 8">
    <name type="scientific">SAR324 cluster bacterium</name>
    <dbReference type="NCBI Taxonomy" id="2024889"/>
    <lineage>
        <taxon>Bacteria</taxon>
        <taxon>Deltaproteobacteria</taxon>
        <taxon>SAR324 cluster</taxon>
    </lineage>
</organism>
<reference evidence="7 8" key="1">
    <citation type="journal article" date="2020" name="Biotechnol. Biofuels">
        <title>New insights from the biogas microbiome by comprehensive genome-resolved metagenomics of nearly 1600 species originating from multiple anaerobic digesters.</title>
        <authorList>
            <person name="Campanaro S."/>
            <person name="Treu L."/>
            <person name="Rodriguez-R L.M."/>
            <person name="Kovalovszki A."/>
            <person name="Ziels R.M."/>
            <person name="Maus I."/>
            <person name="Zhu X."/>
            <person name="Kougias P.G."/>
            <person name="Basile A."/>
            <person name="Luo G."/>
            <person name="Schluter A."/>
            <person name="Konstantinidis K.T."/>
            <person name="Angelidaki I."/>
        </authorList>
    </citation>
    <scope>NUCLEOTIDE SEQUENCE [LARGE SCALE GENOMIC DNA]</scope>
    <source>
        <strain evidence="7">AS27yjCOA_65</strain>
    </source>
</reference>
<keyword evidence="4 7" id="KW-0808">Transferase</keyword>
<accession>A0A7X9FU06</accession>
<name>A0A7X9FU06_9DELT</name>
<evidence type="ECO:0000256" key="4">
    <source>
        <dbReference type="ARBA" id="ARBA00022679"/>
    </source>
</evidence>
<dbReference type="Proteomes" id="UP000524246">
    <property type="component" value="Unassembled WGS sequence"/>
</dbReference>
<dbReference type="CDD" id="cd07984">
    <property type="entry name" value="LPLAT_LABLAT-like"/>
    <property type="match status" value="1"/>
</dbReference>
<keyword evidence="5" id="KW-0472">Membrane</keyword>
<proteinExistence type="predicted"/>
<keyword evidence="6 7" id="KW-0012">Acyltransferase</keyword>
<evidence type="ECO:0000313" key="7">
    <source>
        <dbReference type="EMBL" id="NMC64177.1"/>
    </source>
</evidence>
<comment type="subcellular location">
    <subcellularLocation>
        <location evidence="1">Cell inner membrane</location>
    </subcellularLocation>
</comment>
<dbReference type="InterPro" id="IPR004960">
    <property type="entry name" value="LipA_acyltrans"/>
</dbReference>
<sequence>MTKTLTPTQKLSLAVLQSTLKVVGLIPIQLRSAFGFACGALFSCIPTRDRKVASLQLRLFLREKYNWKILTLVYAHLGQNIMESIELRPLLKAHCQFVKSDGLEKGFAHIANGKGIIALTAHTGNWDLLAAYSIQIGYRLFTVGREARNPVLQEILSGLRLKYKIETIWRANASAQRQIIRALKERAVVAGLIDQDTRVSGRMLPFFDVPAFTPIGLAEIAKRYDATVFTAFIVRKGFMQFEVIAEPIDSHLSPEEITSEYNRRLEAIIRENPSQWVWFHKRWRTLPDGKRLSSKNYITYLESRLVDVT</sequence>
<evidence type="ECO:0000256" key="1">
    <source>
        <dbReference type="ARBA" id="ARBA00004533"/>
    </source>
</evidence>
<evidence type="ECO:0000256" key="5">
    <source>
        <dbReference type="ARBA" id="ARBA00023136"/>
    </source>
</evidence>